<comment type="similarity">
    <text evidence="2">Belongs to the FGGY kinase family.</text>
</comment>
<keyword evidence="5" id="KW-0418">Kinase</keyword>
<dbReference type="Pfam" id="PF00370">
    <property type="entry name" value="FGGY_N"/>
    <property type="match status" value="1"/>
</dbReference>
<evidence type="ECO:0000256" key="5">
    <source>
        <dbReference type="ARBA" id="ARBA00022777"/>
    </source>
</evidence>
<proteinExistence type="inferred from homology"/>
<dbReference type="Pfam" id="PF02782">
    <property type="entry name" value="FGGY_C"/>
    <property type="match status" value="1"/>
</dbReference>
<dbReference type="InterPro" id="IPR018484">
    <property type="entry name" value="FGGY_N"/>
</dbReference>
<keyword evidence="4" id="KW-0547">Nucleotide-binding</keyword>
<dbReference type="PANTHER" id="PTHR10196:SF80">
    <property type="entry name" value="D-RIBULOSE KINASE"/>
    <property type="match status" value="1"/>
</dbReference>
<dbReference type="GO" id="GO:0004856">
    <property type="term" value="F:D-xylulokinase activity"/>
    <property type="evidence" value="ECO:0007669"/>
    <property type="project" value="TreeGrafter"/>
</dbReference>
<feature type="domain" description="Carbohydrate kinase FGGY C-terminal" evidence="11">
    <location>
        <begin position="403"/>
        <end position="554"/>
    </location>
</feature>
<dbReference type="GO" id="GO:0019150">
    <property type="term" value="F:D-ribulokinase activity"/>
    <property type="evidence" value="ECO:0007669"/>
    <property type="project" value="UniProtKB-EC"/>
</dbReference>
<dbReference type="Gene3D" id="3.30.420.40">
    <property type="match status" value="2"/>
</dbReference>
<dbReference type="GO" id="GO:0005524">
    <property type="term" value="F:ATP binding"/>
    <property type="evidence" value="ECO:0007669"/>
    <property type="project" value="UniProtKB-KW"/>
</dbReference>
<name>A0A8K0DV38_9ROSA</name>
<comment type="caution">
    <text evidence="12">The sequence shown here is derived from an EMBL/GenBank/DDBJ whole genome shotgun (WGS) entry which is preliminary data.</text>
</comment>
<dbReference type="GO" id="GO:0005997">
    <property type="term" value="P:xylulose metabolic process"/>
    <property type="evidence" value="ECO:0007669"/>
    <property type="project" value="TreeGrafter"/>
</dbReference>
<feature type="domain" description="Carbohydrate kinase FGGY N-terminal" evidence="10">
    <location>
        <begin position="139"/>
        <end position="368"/>
    </location>
</feature>
<evidence type="ECO:0000256" key="2">
    <source>
        <dbReference type="ARBA" id="ARBA00009156"/>
    </source>
</evidence>
<evidence type="ECO:0000256" key="6">
    <source>
        <dbReference type="ARBA" id="ARBA00022840"/>
    </source>
</evidence>
<dbReference type="GO" id="GO:0005829">
    <property type="term" value="C:cytosol"/>
    <property type="evidence" value="ECO:0007669"/>
    <property type="project" value="TreeGrafter"/>
</dbReference>
<dbReference type="FunFam" id="3.30.420.40:FF:000180">
    <property type="entry name" value="D-ribulose kinase isoform X1"/>
    <property type="match status" value="1"/>
</dbReference>
<keyword evidence="13" id="KW-1185">Reference proteome</keyword>
<reference evidence="12" key="1">
    <citation type="submission" date="2020-03" db="EMBL/GenBank/DDBJ databases">
        <title>A high-quality chromosome-level genome assembly of a woody plant with both climbing and erect habits, Rhamnella rubrinervis.</title>
        <authorList>
            <person name="Lu Z."/>
            <person name="Yang Y."/>
            <person name="Zhu X."/>
            <person name="Sun Y."/>
        </authorList>
    </citation>
    <scope>NUCLEOTIDE SEQUENCE</scope>
    <source>
        <strain evidence="12">BYM</strain>
        <tissue evidence="12">Leaf</tissue>
    </source>
</reference>
<dbReference type="OrthoDB" id="10262702at2759"/>
<dbReference type="InterPro" id="IPR018485">
    <property type="entry name" value="FGGY_C"/>
</dbReference>
<accession>A0A8K0DV38</accession>
<dbReference type="PANTHER" id="PTHR10196">
    <property type="entry name" value="SUGAR KINASE"/>
    <property type="match status" value="1"/>
</dbReference>
<keyword evidence="3" id="KW-0808">Transferase</keyword>
<evidence type="ECO:0000313" key="13">
    <source>
        <dbReference type="Proteomes" id="UP000796880"/>
    </source>
</evidence>
<protein>
    <recommendedName>
        <fullName evidence="9">D-ribulose kinase</fullName>
        <ecNumber evidence="8">2.7.1.47</ecNumber>
    </recommendedName>
</protein>
<evidence type="ECO:0000259" key="10">
    <source>
        <dbReference type="Pfam" id="PF00370"/>
    </source>
</evidence>
<evidence type="ECO:0000256" key="7">
    <source>
        <dbReference type="ARBA" id="ARBA00051146"/>
    </source>
</evidence>
<evidence type="ECO:0000256" key="1">
    <source>
        <dbReference type="ARBA" id="ARBA00001968"/>
    </source>
</evidence>
<keyword evidence="6" id="KW-0067">ATP-binding</keyword>
<evidence type="ECO:0000256" key="8">
    <source>
        <dbReference type="ARBA" id="ARBA00066370"/>
    </source>
</evidence>
<dbReference type="SUPFAM" id="SSF53067">
    <property type="entry name" value="Actin-like ATPase domain"/>
    <property type="match status" value="2"/>
</dbReference>
<gene>
    <name evidence="12" type="ORF">FNV43_RR22865</name>
</gene>
<evidence type="ECO:0000256" key="3">
    <source>
        <dbReference type="ARBA" id="ARBA00022679"/>
    </source>
</evidence>
<sequence length="563" mass="61607">MSASQGYKIAWVSLLGTQLLFYKALANATIFFLLSCVVLSSFEMPVSYVNGREWKARISQSYPESSGRASGGGATMSASLSLHYCTASSHLFPWPSNANHENGLCSAVTLRKPRTRPRVIAFCRDKGDSKVDLPGGDRLYLGMDFGTSGARFAIIDRQGTIHGEGKREYPPYKREEAMDWARSWKATLFSLLEDVPLHLRELIVSISIDGTSATTLIVDSTTGEPIRRPLLYNESCFDALPVVKSIAPENHTVCSGSSTLCKLVSWWNQEDSGKKSAILLHQADWLLWLLHGKLGVSDYNNALKVGYDPELDSYPSWLLSQPYSQLLPSVKAPGTSIGHLKEDIGSQYGFPKDCVVCTGTTDSIAAFVAARATQPGKAVTSLGSTLAIKLLSTTRIEDARFGVYSHRLDDKWLVGGASNTGGAVLRQIFTDEQLEELSEKINPMEASPLYYYPLQTVGERFPVADPNMAPRLQPRPESDVDYLHGILESIARIEAQGYNLLKQLGATKVEEVFTAGGGSKNEKWTKIRERVLGLPVSRAIKTEAAYGAALLALRGAQQITNLS</sequence>
<dbReference type="Proteomes" id="UP000796880">
    <property type="component" value="Unassembled WGS sequence"/>
</dbReference>
<dbReference type="InterPro" id="IPR043129">
    <property type="entry name" value="ATPase_NBD"/>
</dbReference>
<evidence type="ECO:0000259" key="11">
    <source>
        <dbReference type="Pfam" id="PF02782"/>
    </source>
</evidence>
<dbReference type="AlphaFoldDB" id="A0A8K0DV38"/>
<evidence type="ECO:0000256" key="9">
    <source>
        <dbReference type="ARBA" id="ARBA00072590"/>
    </source>
</evidence>
<comment type="cofactor">
    <cofactor evidence="1">
        <name>a divalent metal cation</name>
        <dbReference type="ChEBI" id="CHEBI:60240"/>
    </cofactor>
</comment>
<dbReference type="FunFam" id="3.30.420.40:FF:000220">
    <property type="entry name" value="D-ribulose kinase"/>
    <property type="match status" value="1"/>
</dbReference>
<comment type="catalytic activity">
    <reaction evidence="7">
        <text>D-ribulose + ATP = D-ribulose 5-phosphate + ADP + H(+)</text>
        <dbReference type="Rhea" id="RHEA:17601"/>
        <dbReference type="ChEBI" id="CHEBI:15378"/>
        <dbReference type="ChEBI" id="CHEBI:17173"/>
        <dbReference type="ChEBI" id="CHEBI:30616"/>
        <dbReference type="ChEBI" id="CHEBI:58121"/>
        <dbReference type="ChEBI" id="CHEBI:456216"/>
        <dbReference type="EC" id="2.7.1.47"/>
    </reaction>
</comment>
<dbReference type="EMBL" id="VOIH02000010">
    <property type="protein sequence ID" value="KAF3435773.1"/>
    <property type="molecule type" value="Genomic_DNA"/>
</dbReference>
<dbReference type="EC" id="2.7.1.47" evidence="8"/>
<organism evidence="12 13">
    <name type="scientific">Rhamnella rubrinervis</name>
    <dbReference type="NCBI Taxonomy" id="2594499"/>
    <lineage>
        <taxon>Eukaryota</taxon>
        <taxon>Viridiplantae</taxon>
        <taxon>Streptophyta</taxon>
        <taxon>Embryophyta</taxon>
        <taxon>Tracheophyta</taxon>
        <taxon>Spermatophyta</taxon>
        <taxon>Magnoliopsida</taxon>
        <taxon>eudicotyledons</taxon>
        <taxon>Gunneridae</taxon>
        <taxon>Pentapetalae</taxon>
        <taxon>rosids</taxon>
        <taxon>fabids</taxon>
        <taxon>Rosales</taxon>
        <taxon>Rhamnaceae</taxon>
        <taxon>rhamnoid group</taxon>
        <taxon>Rhamneae</taxon>
        <taxon>Rhamnella</taxon>
    </lineage>
</organism>
<evidence type="ECO:0000256" key="4">
    <source>
        <dbReference type="ARBA" id="ARBA00022741"/>
    </source>
</evidence>
<dbReference type="CDD" id="cd07783">
    <property type="entry name" value="ASKHA_NBD_FGGY_SePSK_AtXK1-like"/>
    <property type="match status" value="1"/>
</dbReference>
<evidence type="ECO:0000313" key="12">
    <source>
        <dbReference type="EMBL" id="KAF3435773.1"/>
    </source>
</evidence>